<dbReference type="GO" id="GO:0004497">
    <property type="term" value="F:monooxygenase activity"/>
    <property type="evidence" value="ECO:0007669"/>
    <property type="project" value="UniProtKB-KW"/>
</dbReference>
<organism evidence="2 3">
    <name type="scientific">Thermoactinomyces intermedius</name>
    <dbReference type="NCBI Taxonomy" id="2024"/>
    <lineage>
        <taxon>Bacteria</taxon>
        <taxon>Bacillati</taxon>
        <taxon>Bacillota</taxon>
        <taxon>Bacilli</taxon>
        <taxon>Bacillales</taxon>
        <taxon>Thermoactinomycetaceae</taxon>
        <taxon>Thermoactinomyces</taxon>
    </lineage>
</organism>
<dbReference type="PANTHER" id="PTHR34474">
    <property type="entry name" value="SIGNAL TRANSDUCTION PROTEIN TRAP"/>
    <property type="match status" value="1"/>
</dbReference>
<reference evidence="2 3" key="1">
    <citation type="submission" date="2020-12" db="EMBL/GenBank/DDBJ databases">
        <title>WGS of Thermoactinomyces spp.</title>
        <authorList>
            <person name="Cheng K."/>
        </authorList>
    </citation>
    <scope>NUCLEOTIDE SEQUENCE [LARGE SCALE GENOMIC DNA]</scope>
    <source>
        <strain evidence="3">CICC 10671\DSM 43846</strain>
    </source>
</reference>
<dbReference type="InterPro" id="IPR050404">
    <property type="entry name" value="Heme-degrading_MO"/>
</dbReference>
<sequence>MYLVNNHIKIQSEEHLKHLKEGFSRAPESMKQVPGFVSFRLLLSEDESHVVAETVFASKEDFINWIQSEHFERAHGGRKGDVERQELSAYHIIVK</sequence>
<dbReference type="SUPFAM" id="SSF54909">
    <property type="entry name" value="Dimeric alpha+beta barrel"/>
    <property type="match status" value="1"/>
</dbReference>
<protein>
    <submittedName>
        <fullName evidence="2">Antibiotic biosynthesis monooxygenase</fullName>
    </submittedName>
</protein>
<dbReference type="Gene3D" id="3.30.70.100">
    <property type="match status" value="1"/>
</dbReference>
<comment type="caution">
    <text evidence="2">The sequence shown here is derived from an EMBL/GenBank/DDBJ whole genome shotgun (WGS) entry which is preliminary data.</text>
</comment>
<dbReference type="InterPro" id="IPR011008">
    <property type="entry name" value="Dimeric_a/b-barrel"/>
</dbReference>
<accession>A0A8I1DFZ6</accession>
<keyword evidence="2" id="KW-0503">Monooxygenase</keyword>
<feature type="domain" description="ABM" evidence="1">
    <location>
        <begin position="2"/>
        <end position="93"/>
    </location>
</feature>
<keyword evidence="3" id="KW-1185">Reference proteome</keyword>
<proteinExistence type="predicted"/>
<keyword evidence="2" id="KW-0560">Oxidoreductase</keyword>
<dbReference type="PANTHER" id="PTHR34474:SF4">
    <property type="entry name" value="HEME OXYGENASE (STAPHYLOBILIN-PRODUCING) 1"/>
    <property type="match status" value="1"/>
</dbReference>
<evidence type="ECO:0000313" key="3">
    <source>
        <dbReference type="Proteomes" id="UP000633619"/>
    </source>
</evidence>
<evidence type="ECO:0000313" key="2">
    <source>
        <dbReference type="EMBL" id="MBH8596085.1"/>
    </source>
</evidence>
<dbReference type="Pfam" id="PF03992">
    <property type="entry name" value="ABM"/>
    <property type="match status" value="1"/>
</dbReference>
<evidence type="ECO:0000259" key="1">
    <source>
        <dbReference type="PROSITE" id="PS51725"/>
    </source>
</evidence>
<dbReference type="PROSITE" id="PS51725">
    <property type="entry name" value="ABM"/>
    <property type="match status" value="1"/>
</dbReference>
<dbReference type="RefSeq" id="WP_181732763.1">
    <property type="nucleotide sequence ID" value="NZ_JACEIR010000011.1"/>
</dbReference>
<dbReference type="Proteomes" id="UP000633619">
    <property type="component" value="Unassembled WGS sequence"/>
</dbReference>
<dbReference type="EMBL" id="JAECVW010000009">
    <property type="protein sequence ID" value="MBH8596085.1"/>
    <property type="molecule type" value="Genomic_DNA"/>
</dbReference>
<name>A0A8I1DFZ6_THEIN</name>
<gene>
    <name evidence="2" type="ORF">I8U20_12235</name>
</gene>
<dbReference type="InterPro" id="IPR007138">
    <property type="entry name" value="ABM_dom"/>
</dbReference>
<dbReference type="AlphaFoldDB" id="A0A8I1DFZ6"/>